<comment type="caution">
    <text evidence="1">The sequence shown here is derived from an EMBL/GenBank/DDBJ whole genome shotgun (WGS) entry which is preliminary data.</text>
</comment>
<proteinExistence type="predicted"/>
<name>A0A0X3VUU1_STRVO</name>
<accession>A0A0X3VUU1</accession>
<dbReference type="EMBL" id="LLZJ01000377">
    <property type="protein sequence ID" value="KUL48428.1"/>
    <property type="molecule type" value="Genomic_DNA"/>
</dbReference>
<dbReference type="Proteomes" id="UP000053413">
    <property type="component" value="Unassembled WGS sequence"/>
</dbReference>
<evidence type="ECO:0000313" key="2">
    <source>
        <dbReference type="Proteomes" id="UP000053413"/>
    </source>
</evidence>
<reference evidence="2" key="1">
    <citation type="submission" date="2015-10" db="EMBL/GenBank/DDBJ databases">
        <authorList>
            <person name="Ju K.-S."/>
            <person name="Doroghazi J.R."/>
            <person name="Metcalf W.W."/>
        </authorList>
    </citation>
    <scope>NUCLEOTIDE SEQUENCE [LARGE SCALE GENOMIC DNA]</scope>
    <source>
        <strain evidence="2">NRRL F-8817</strain>
    </source>
</reference>
<evidence type="ECO:0000313" key="1">
    <source>
        <dbReference type="EMBL" id="KUL48428.1"/>
    </source>
</evidence>
<dbReference type="AlphaFoldDB" id="A0A0X3VUU1"/>
<gene>
    <name evidence="1" type="ORF">ADL28_29765</name>
</gene>
<organism evidence="1 2">
    <name type="scientific">Streptomyces violaceusniger</name>
    <dbReference type="NCBI Taxonomy" id="68280"/>
    <lineage>
        <taxon>Bacteria</taxon>
        <taxon>Bacillati</taxon>
        <taxon>Actinomycetota</taxon>
        <taxon>Actinomycetes</taxon>
        <taxon>Kitasatosporales</taxon>
        <taxon>Streptomycetaceae</taxon>
        <taxon>Streptomyces</taxon>
        <taxon>Streptomyces violaceusniger group</taxon>
    </lineage>
</organism>
<protein>
    <submittedName>
        <fullName evidence="1">Uncharacterized protein</fullName>
    </submittedName>
</protein>
<sequence length="62" mass="6329">MTHDVANRVLASAIALRVFTPDAVALACRLLGAGVRVGAAALVERRDDTPAACAAREDGGPE</sequence>
<dbReference type="RefSeq" id="WP_059146861.1">
    <property type="nucleotide sequence ID" value="NZ_LLZJ01000377.1"/>
</dbReference>